<dbReference type="InterPro" id="IPR036737">
    <property type="entry name" value="OmpA-like_sf"/>
</dbReference>
<feature type="transmembrane region" description="Helical" evidence="2">
    <location>
        <begin position="234"/>
        <end position="254"/>
    </location>
</feature>
<dbReference type="Gene3D" id="3.30.1330.60">
    <property type="entry name" value="OmpA-like domain"/>
    <property type="match status" value="1"/>
</dbReference>
<protein>
    <submittedName>
        <fullName evidence="4">Type IVB secretion system protein IcmH/DotU</fullName>
    </submittedName>
</protein>
<comment type="caution">
    <text evidence="4">The sequence shown here is derived from an EMBL/GenBank/DDBJ whole genome shotgun (WGS) entry which is preliminary data.</text>
</comment>
<proteinExistence type="predicted"/>
<dbReference type="GO" id="GO:0016020">
    <property type="term" value="C:membrane"/>
    <property type="evidence" value="ECO:0007669"/>
    <property type="project" value="UniProtKB-UniRule"/>
</dbReference>
<dbReference type="EMBL" id="JAUOPG010000009">
    <property type="protein sequence ID" value="MDO6454609.1"/>
    <property type="molecule type" value="Genomic_DNA"/>
</dbReference>
<dbReference type="Pfam" id="PF09850">
    <property type="entry name" value="DotU"/>
    <property type="match status" value="1"/>
</dbReference>
<keyword evidence="2" id="KW-1133">Transmembrane helix</keyword>
<reference evidence="4" key="1">
    <citation type="submission" date="2023-07" db="EMBL/GenBank/DDBJ databases">
        <title>Genome content predicts the carbon catabolic preferences of heterotrophic bacteria.</title>
        <authorList>
            <person name="Gralka M."/>
        </authorList>
    </citation>
    <scope>NUCLEOTIDE SEQUENCE</scope>
    <source>
        <strain evidence="4">I2M16</strain>
    </source>
</reference>
<dbReference type="Pfam" id="PF00691">
    <property type="entry name" value="OmpA"/>
    <property type="match status" value="1"/>
</dbReference>
<dbReference type="NCBIfam" id="TIGR03349">
    <property type="entry name" value="IV_VI_DotU"/>
    <property type="match status" value="1"/>
</dbReference>
<name>A0AAW7XMT5_9GAMM</name>
<evidence type="ECO:0000313" key="4">
    <source>
        <dbReference type="EMBL" id="MDO6454609.1"/>
    </source>
</evidence>
<dbReference type="SUPFAM" id="SSF103088">
    <property type="entry name" value="OmpA-like"/>
    <property type="match status" value="1"/>
</dbReference>
<organism evidence="4 5">
    <name type="scientific">Neptunomonas phycophila</name>
    <dbReference type="NCBI Taxonomy" id="1572645"/>
    <lineage>
        <taxon>Bacteria</taxon>
        <taxon>Pseudomonadati</taxon>
        <taxon>Pseudomonadota</taxon>
        <taxon>Gammaproteobacteria</taxon>
        <taxon>Oceanospirillales</taxon>
        <taxon>Oceanospirillaceae</taxon>
        <taxon>Neptunomonas</taxon>
    </lineage>
</organism>
<evidence type="ECO:0000313" key="5">
    <source>
        <dbReference type="Proteomes" id="UP001169862"/>
    </source>
</evidence>
<dbReference type="PANTHER" id="PTHR38033:SF1">
    <property type="entry name" value="DOTU FAMILY TYPE IV_VI SECRETION SYSTEM PROTEIN"/>
    <property type="match status" value="1"/>
</dbReference>
<dbReference type="CDD" id="cd07185">
    <property type="entry name" value="OmpA_C-like"/>
    <property type="match status" value="1"/>
</dbReference>
<feature type="domain" description="OmpA-like" evidence="3">
    <location>
        <begin position="311"/>
        <end position="431"/>
    </location>
</feature>
<evidence type="ECO:0000256" key="2">
    <source>
        <dbReference type="SAM" id="Phobius"/>
    </source>
</evidence>
<dbReference type="AlphaFoldDB" id="A0AAW7XMT5"/>
<dbReference type="Gene3D" id="1.25.40.590">
    <property type="entry name" value="Type IV / VI secretion system, DotU"/>
    <property type="match status" value="1"/>
</dbReference>
<accession>A0AAW7XMT5</accession>
<dbReference type="NCBIfam" id="TIGR03350">
    <property type="entry name" value="type_VI_ompA"/>
    <property type="match status" value="1"/>
</dbReference>
<dbReference type="PANTHER" id="PTHR38033">
    <property type="entry name" value="MEMBRANE PROTEIN-RELATED"/>
    <property type="match status" value="1"/>
</dbReference>
<dbReference type="InterPro" id="IPR006665">
    <property type="entry name" value="OmpA-like"/>
</dbReference>
<dbReference type="PROSITE" id="PS51123">
    <property type="entry name" value="OMPA_2"/>
    <property type="match status" value="1"/>
</dbReference>
<dbReference type="InterPro" id="IPR038522">
    <property type="entry name" value="T4/T6SS_DotU_sf"/>
</dbReference>
<dbReference type="Proteomes" id="UP001169862">
    <property type="component" value="Unassembled WGS sequence"/>
</dbReference>
<evidence type="ECO:0000256" key="1">
    <source>
        <dbReference type="PROSITE-ProRule" id="PRU00473"/>
    </source>
</evidence>
<evidence type="ECO:0000259" key="3">
    <source>
        <dbReference type="PROSITE" id="PS51123"/>
    </source>
</evidence>
<sequence>MDFKGDRTVIIPTPGGRPATADVAPAQTFSDSGNWSTLFDDADKFISSGFNRLENAAFKLLSLIPTIKKSHSNPSAGLLRQQMVEEIEQYEAVARKSGIDSRTVMIGRYILCSVLDEVVLNTPWGGQSDWQTRSLLSHFHKETWGGENFFVMLENLEKDPSTNIDLLELMYVCLTLGFEGRYAVEADRVGRLAEVRARLYRTIRTQRGEPARQLSPHWQGVTVANRNLRRFMPLWVFASVLAGALSIIFFYLLYQLNQISNPPYQALATLGSEAETSFDRPKVVDLSALQKLRIFLKPEIDQNLLAVEERDGQVRIIIQGDRLFQSGQAAINGDYKPLLRRVSLALYEVNGKVLVEGHSDSQPINTLKFPSNWHLSLARAEEVTKLLANNTQEFDRYDAEGKADTSPIADNSTAQGRSKNRRVEIVLLSNVVWRTNGGNE</sequence>
<dbReference type="NCBIfam" id="NF038228">
    <property type="entry name" value="IcmH_DotU_IVB"/>
    <property type="match status" value="1"/>
</dbReference>
<gene>
    <name evidence="4" type="primary">icmH</name>
    <name evidence="4" type="ORF">Q4490_13625</name>
</gene>
<dbReference type="GeneID" id="89455583"/>
<dbReference type="RefSeq" id="WP_178968406.1">
    <property type="nucleotide sequence ID" value="NZ_CP041336.1"/>
</dbReference>
<dbReference type="InterPro" id="IPR017732">
    <property type="entry name" value="T4/T6SS_DotU"/>
</dbReference>
<keyword evidence="2" id="KW-0812">Transmembrane</keyword>
<dbReference type="InterPro" id="IPR017733">
    <property type="entry name" value="OmpA-like_dom_proteobacteria"/>
</dbReference>
<keyword evidence="1 2" id="KW-0472">Membrane</keyword>